<comment type="caution">
    <text evidence="2">The sequence shown here is derived from an EMBL/GenBank/DDBJ whole genome shotgun (WGS) entry which is preliminary data.</text>
</comment>
<protein>
    <submittedName>
        <fullName evidence="2">Uncharacterized protein</fullName>
    </submittedName>
</protein>
<dbReference type="SUPFAM" id="SSF52540">
    <property type="entry name" value="P-loop containing nucleoside triphosphate hydrolases"/>
    <property type="match status" value="1"/>
</dbReference>
<sequence length="253" mass="26710">MTRSPVLLPADPPWFAGRRIELGLLHDLYAGLRGGGHPGPMVIAVDGVSGVGKSALVTRFAHTVAPEFPDGRLYLDLRGRRGEDGREALRALLIGLGAAAAEVPDTFDGLVGAYRSGTAGARLLVVLDDVRDPSQVRPLLPDSPDSLVLVTSRRPLTGLAASGGACLVELDRPDRMEARELLTAHLGREHDPAVLDEMAERCGRLPLALTIAAARLLARRQVGHEPARTVASGGFELDSPDGPGPYSSTTPFT</sequence>
<dbReference type="PANTHER" id="PTHR47691:SF3">
    <property type="entry name" value="HTH-TYPE TRANSCRIPTIONAL REGULATOR RV0890C-RELATED"/>
    <property type="match status" value="1"/>
</dbReference>
<dbReference type="InterPro" id="IPR027417">
    <property type="entry name" value="P-loop_NTPase"/>
</dbReference>
<organism evidence="2 3">
    <name type="scientific">Paractinoplanes aksuensis</name>
    <dbReference type="NCBI Taxonomy" id="2939490"/>
    <lineage>
        <taxon>Bacteria</taxon>
        <taxon>Bacillati</taxon>
        <taxon>Actinomycetota</taxon>
        <taxon>Actinomycetes</taxon>
        <taxon>Micromonosporales</taxon>
        <taxon>Micromonosporaceae</taxon>
        <taxon>Paractinoplanes</taxon>
    </lineage>
</organism>
<keyword evidence="3" id="KW-1185">Reference proteome</keyword>
<accession>A0ABT1DUP5</accession>
<dbReference type="PANTHER" id="PTHR47691">
    <property type="entry name" value="REGULATOR-RELATED"/>
    <property type="match status" value="1"/>
</dbReference>
<gene>
    <name evidence="2" type="ORF">M1L60_24110</name>
</gene>
<dbReference type="EMBL" id="JAMYJR010000027">
    <property type="protein sequence ID" value="MCO8273685.1"/>
    <property type="molecule type" value="Genomic_DNA"/>
</dbReference>
<evidence type="ECO:0000313" key="3">
    <source>
        <dbReference type="Proteomes" id="UP001523369"/>
    </source>
</evidence>
<evidence type="ECO:0000313" key="2">
    <source>
        <dbReference type="EMBL" id="MCO8273685.1"/>
    </source>
</evidence>
<evidence type="ECO:0000256" key="1">
    <source>
        <dbReference type="SAM" id="MobiDB-lite"/>
    </source>
</evidence>
<dbReference type="Gene3D" id="3.40.50.300">
    <property type="entry name" value="P-loop containing nucleotide triphosphate hydrolases"/>
    <property type="match status" value="1"/>
</dbReference>
<dbReference type="PRINTS" id="PR00364">
    <property type="entry name" value="DISEASERSIST"/>
</dbReference>
<dbReference type="RefSeq" id="WP_253239764.1">
    <property type="nucleotide sequence ID" value="NZ_JAMYJR010000027.1"/>
</dbReference>
<dbReference type="Proteomes" id="UP001523369">
    <property type="component" value="Unassembled WGS sequence"/>
</dbReference>
<name>A0ABT1DUP5_9ACTN</name>
<feature type="region of interest" description="Disordered" evidence="1">
    <location>
        <begin position="229"/>
        <end position="253"/>
    </location>
</feature>
<reference evidence="2 3" key="1">
    <citation type="submission" date="2022-06" db="EMBL/GenBank/DDBJ databases">
        <title>New Species of the Genus Actinoplanes, ActinopZanes ferrugineus.</title>
        <authorList>
            <person name="Ding P."/>
        </authorList>
    </citation>
    <scope>NUCLEOTIDE SEQUENCE [LARGE SCALE GENOMIC DNA]</scope>
    <source>
        <strain evidence="2 3">TRM88003</strain>
    </source>
</reference>
<proteinExistence type="predicted"/>